<dbReference type="InterPro" id="IPR052231">
    <property type="entry name" value="Rho_GEF_signaling-related"/>
</dbReference>
<organism evidence="4 5">
    <name type="scientific">Monodon monoceros</name>
    <name type="common">Narwhal</name>
    <name type="synonym">Ceratodon monodon</name>
    <dbReference type="NCBI Taxonomy" id="40151"/>
    <lineage>
        <taxon>Eukaryota</taxon>
        <taxon>Metazoa</taxon>
        <taxon>Chordata</taxon>
        <taxon>Craniata</taxon>
        <taxon>Vertebrata</taxon>
        <taxon>Euteleostomi</taxon>
        <taxon>Mammalia</taxon>
        <taxon>Eutheria</taxon>
        <taxon>Laurasiatheria</taxon>
        <taxon>Artiodactyla</taxon>
        <taxon>Whippomorpha</taxon>
        <taxon>Cetacea</taxon>
        <taxon>Odontoceti</taxon>
        <taxon>Monodontidae</taxon>
        <taxon>Monodon</taxon>
    </lineage>
</organism>
<feature type="compositionally biased region" description="Low complexity" evidence="1">
    <location>
        <begin position="210"/>
        <end position="227"/>
    </location>
</feature>
<evidence type="ECO:0008006" key="6">
    <source>
        <dbReference type="Google" id="ProtNLM"/>
    </source>
</evidence>
<dbReference type="Pfam" id="PF22697">
    <property type="entry name" value="SOS1_NGEF_PH"/>
    <property type="match status" value="1"/>
</dbReference>
<name>A0A4U1EDJ5_MONMO</name>
<dbReference type="InterPro" id="IPR001849">
    <property type="entry name" value="PH_domain"/>
</dbReference>
<evidence type="ECO:0000313" key="4">
    <source>
        <dbReference type="EMBL" id="TKC34132.1"/>
    </source>
</evidence>
<dbReference type="Proteomes" id="UP000308365">
    <property type="component" value="Unassembled WGS sequence"/>
</dbReference>
<dbReference type="PANTHER" id="PTHR45845:SF1">
    <property type="entry name" value="PLECKSTRIN HOMOLOGY AND RHOGEF DOMAIN CONTAINING G4B"/>
    <property type="match status" value="1"/>
</dbReference>
<feature type="domain" description="DH" evidence="3">
    <location>
        <begin position="1154"/>
        <end position="1297"/>
    </location>
</feature>
<gene>
    <name evidence="4" type="ORF">EI555_012121</name>
</gene>
<dbReference type="SUPFAM" id="SSF48065">
    <property type="entry name" value="DBL homology domain (DH-domain)"/>
    <property type="match status" value="2"/>
</dbReference>
<accession>A0A4U1EDJ5</accession>
<evidence type="ECO:0000259" key="2">
    <source>
        <dbReference type="PROSITE" id="PS50003"/>
    </source>
</evidence>
<feature type="region of interest" description="Disordered" evidence="1">
    <location>
        <begin position="1589"/>
        <end position="1621"/>
    </location>
</feature>
<dbReference type="InterPro" id="IPR055251">
    <property type="entry name" value="SOS1_NGEF_PH"/>
</dbReference>
<feature type="region of interest" description="Disordered" evidence="1">
    <location>
        <begin position="1016"/>
        <end position="1038"/>
    </location>
</feature>
<dbReference type="PROSITE" id="PS50010">
    <property type="entry name" value="DH_2"/>
    <property type="match status" value="1"/>
</dbReference>
<dbReference type="GO" id="GO:0005085">
    <property type="term" value="F:guanyl-nucleotide exchange factor activity"/>
    <property type="evidence" value="ECO:0007669"/>
    <property type="project" value="InterPro"/>
</dbReference>
<feature type="region of interest" description="Disordered" evidence="1">
    <location>
        <begin position="1054"/>
        <end position="1083"/>
    </location>
</feature>
<feature type="compositionally biased region" description="Low complexity" evidence="1">
    <location>
        <begin position="1534"/>
        <end position="1550"/>
    </location>
</feature>
<dbReference type="InterPro" id="IPR035899">
    <property type="entry name" value="DBL_dom_sf"/>
</dbReference>
<dbReference type="SUPFAM" id="SSF50729">
    <property type="entry name" value="PH domain-like"/>
    <property type="match status" value="1"/>
</dbReference>
<feature type="compositionally biased region" description="Basic and acidic residues" evidence="1">
    <location>
        <begin position="418"/>
        <end position="431"/>
    </location>
</feature>
<feature type="compositionally biased region" description="Polar residues" evidence="1">
    <location>
        <begin position="1066"/>
        <end position="1080"/>
    </location>
</feature>
<feature type="compositionally biased region" description="Basic and acidic residues" evidence="1">
    <location>
        <begin position="1132"/>
        <end position="1144"/>
    </location>
</feature>
<protein>
    <recommendedName>
        <fullName evidence="6">DH domain-containing protein</fullName>
    </recommendedName>
</protein>
<feature type="compositionally biased region" description="Polar residues" evidence="1">
    <location>
        <begin position="433"/>
        <end position="443"/>
    </location>
</feature>
<feature type="compositionally biased region" description="Basic and acidic residues" evidence="1">
    <location>
        <begin position="1104"/>
        <end position="1118"/>
    </location>
</feature>
<feature type="region of interest" description="Disordered" evidence="1">
    <location>
        <begin position="1515"/>
        <end position="1565"/>
    </location>
</feature>
<feature type="region of interest" description="Disordered" evidence="1">
    <location>
        <begin position="349"/>
        <end position="474"/>
    </location>
</feature>
<dbReference type="Gene3D" id="2.30.29.30">
    <property type="entry name" value="Pleckstrin-homology domain (PH domain)/Phosphotyrosine-binding domain (PTB)"/>
    <property type="match status" value="1"/>
</dbReference>
<comment type="caution">
    <text evidence="4">The sequence shown here is derived from an EMBL/GenBank/DDBJ whole genome shotgun (WGS) entry which is preliminary data.</text>
</comment>
<feature type="region of interest" description="Disordered" evidence="1">
    <location>
        <begin position="1303"/>
        <end position="1328"/>
    </location>
</feature>
<feature type="region of interest" description="Disordered" evidence="1">
    <location>
        <begin position="1101"/>
        <end position="1147"/>
    </location>
</feature>
<dbReference type="PROSITE" id="PS50003">
    <property type="entry name" value="PH_DOMAIN"/>
    <property type="match status" value="1"/>
</dbReference>
<feature type="region of interest" description="Disordered" evidence="1">
    <location>
        <begin position="185"/>
        <end position="333"/>
    </location>
</feature>
<feature type="non-terminal residue" evidence="4">
    <location>
        <position position="1"/>
    </location>
</feature>
<feature type="compositionally biased region" description="Pro residues" evidence="1">
    <location>
        <begin position="198"/>
        <end position="209"/>
    </location>
</feature>
<evidence type="ECO:0000256" key="1">
    <source>
        <dbReference type="SAM" id="MobiDB-lite"/>
    </source>
</evidence>
<proteinExistence type="predicted"/>
<dbReference type="InterPro" id="IPR011993">
    <property type="entry name" value="PH-like_dom_sf"/>
</dbReference>
<feature type="compositionally biased region" description="Low complexity" evidence="1">
    <location>
        <begin position="1119"/>
        <end position="1130"/>
    </location>
</feature>
<dbReference type="InterPro" id="IPR000219">
    <property type="entry name" value="DH_dom"/>
</dbReference>
<feature type="compositionally biased region" description="Polar residues" evidence="1">
    <location>
        <begin position="453"/>
        <end position="470"/>
    </location>
</feature>
<dbReference type="PANTHER" id="PTHR45845">
    <property type="entry name" value="RHO GUANINE NUCLEOTIDE EXCHANGE FACTOR-RELATED"/>
    <property type="match status" value="1"/>
</dbReference>
<feature type="region of interest" description="Disordered" evidence="1">
    <location>
        <begin position="1685"/>
        <end position="1743"/>
    </location>
</feature>
<dbReference type="SMART" id="SM00233">
    <property type="entry name" value="PH"/>
    <property type="match status" value="1"/>
</dbReference>
<reference evidence="5" key="1">
    <citation type="journal article" date="2019" name="IScience">
        <title>Narwhal Genome Reveals Long-Term Low Genetic Diversity despite Current Large Abundance Size.</title>
        <authorList>
            <person name="Westbury M.V."/>
            <person name="Petersen B."/>
            <person name="Garde E."/>
            <person name="Heide-Jorgensen M.P."/>
            <person name="Lorenzen E.D."/>
        </authorList>
    </citation>
    <scope>NUCLEOTIDE SEQUENCE [LARGE SCALE GENOMIC DNA]</scope>
</reference>
<feature type="compositionally biased region" description="Polar residues" evidence="1">
    <location>
        <begin position="1727"/>
        <end position="1742"/>
    </location>
</feature>
<feature type="compositionally biased region" description="Basic and acidic residues" evidence="1">
    <location>
        <begin position="1306"/>
        <end position="1315"/>
    </location>
</feature>
<feature type="compositionally biased region" description="Basic residues" evidence="1">
    <location>
        <begin position="1054"/>
        <end position="1065"/>
    </location>
</feature>
<evidence type="ECO:0000313" key="5">
    <source>
        <dbReference type="Proteomes" id="UP000308365"/>
    </source>
</evidence>
<evidence type="ECO:0000259" key="3">
    <source>
        <dbReference type="PROSITE" id="PS50010"/>
    </source>
</evidence>
<dbReference type="EMBL" id="RWIC01002048">
    <property type="protein sequence ID" value="TKC34132.1"/>
    <property type="molecule type" value="Genomic_DNA"/>
</dbReference>
<feature type="domain" description="PH" evidence="2">
    <location>
        <begin position="1339"/>
        <end position="1447"/>
    </location>
</feature>
<sequence>DLESLDTYIQNTLSALYPPFEATAATVLWQLFSVAEKLYGGDGLRCLLDFLIPAKRALQHLQREARARYTGFLFLHEGWPLCIHEKVVVQLAPLRGVRLRPGDFYLQITVAAGKQPARLVLKRLSRLGQGSEEVTVPETMYGCVFTGEFLELVHGEQNSVPLQNCLLTSGSAVYRTPWNNVTDPVFVPTTGTNLPSCPSGPGPQQPPPNSASEAPAPAPTVASPAPQGSTPSKHTPTLPHCGGHPSSDQPRRLPSPRRAECESPGTLSGSPSGGLTGVGPSEQDPWECPESPEGPGGRLDPMVKKDGSKALAFHAEVGSPSSRRRPPRAPASVEARRWFRKSYMEALQNPMPLGSSSEESIGDEACGSQTHGHRARGARAAASLTQKEIPGPAGDPQEIPRQESGPGAAGRTLPRRSLSWDRSLRSSRGDTWRASQHLASTSPGALLGGQAVGTRTTGSSCPGTGESPSCTGEEAEVYAEGSSFRGSSPIRCSDLLAEPLCPEGEGWAPGTGDLPSRAPRQELELNQELLQSGAVTLPGTRDRQGRAVVQVCTRGPLWSSEHMSSAELTRLLKYLHSIPRKRKVDVYQAKSPELVEPRASGKEVRELGLVILVDARKSLAAPALSQALAALQNTSPPLIHSILLLVDKESAFRPDKDATIQCELVGSLKALHKFVDSSQLTADLEGSFPYSHSAWICFRRKLEPFTSNCEEAIVFLQNSVRSLNTHRTPRTAQEVAELIGKHRAMMKHVLEDARLVALRLEGGTVLARLRREEHGAGQDYQDTIEAACRLYDQVDEEVHRLVLASNRCLQALEELQERGHQSGLQGGGDQITSWFEKEREKFLGPLELLSLGNSKQWQASQALPDRLTQYRPKGLRLKEEDLQGAEEGTQDFRRSLSAKAGLAEQREGELARQALGSEFCETVSGRTLRCSQCLEHPDPELVTEDLKRCRRQAVQSFPRASAVVVGPGGQWALPQGQTLWLQSRQTRRHWQEALGEAAPGPGTLPLGWSPLKHELAQGPEGQPLEPSWTPPADPEGRAEECACTGQQRHLLPTHPRKHRLKKIRKQAQSFATPQLDSGPSDSLRLGHTGVFIKGLEVTGTAVASEKRPPLRPRAESPRLPRNRSLSSPSRTHPSEEDGKGKLEASPRLSVFQQPTQHVMAEMISTEWQYVRSLGYVIDNYFPEMERTDQPQGLRGKRSVIFRNWETLRLPPRALPPGAGALPAPPLGCGPRVPEISWQERAVQQEQARADTLLCSHGNAFFKDKQQELGDKMDLASYLLKPVQRVGKYALLLWALVQEAGGCPAHPRPEGRERPGEAAGAGATGGEAGGLSRPACLQVDLKEHGRLICQDEFLVCCRGKKHLRRVFLFEDLILFSKTQKVDGGHDVHAYKQSFKMAQIGMTEDVGDSGLRFEIWFRRRRKSQDTYIRQASSAEVKTSWTDVIGKILWRQALWSRELRTQEMVSTGIGSKPSMDVKPSNAAISDRAVSYTRKGTGCTSTAEAKSLVFCPRPEARTRASRAVPSCDHTAPLKRPHSTLSDSSTSSSSSRSSSARGPLPPTHAHKSRPLPLSVQRAHLHGAGCLCAKRWAGAAQNRQRPRGARTVARPERPRSPGHVPQAPGPRVAPIWAAAASGQSRIWRWDFSRQDDQAEGCRRAQVCHPRHGPQKPPASHSRGCGCTLAGAPPWGTGNSESSHHPSGDSGPGLAGRPCRSRSCPLTRTVRVSREGSRQQPDGDQFITTARQSPDSRRALLEPLQSWVKEGYWLAKEVSEPSPRWTRLRGSALPGTLARPPDKTPHVSGVWTATRSTVIPEVLGTLPPPRLPDCVSTLSRCFQSADAPRMLTARREGAAGQAWLLPHPPNSPREEAPALLARRCSPQTPSWGSGDISCHPPRTGAGGWGTALAFVICRLL</sequence>
<dbReference type="Gene3D" id="1.20.900.10">
    <property type="entry name" value="Dbl homology (DH) domain"/>
    <property type="match status" value="2"/>
</dbReference>